<dbReference type="AlphaFoldDB" id="T0K999"/>
<proteinExistence type="predicted"/>
<dbReference type="HOGENOM" id="CLU_1038329_0_0_1"/>
<evidence type="ECO:0000256" key="1">
    <source>
        <dbReference type="SAM" id="MobiDB-lite"/>
    </source>
</evidence>
<gene>
    <name evidence="2" type="ORF">CGLO_11021</name>
</gene>
<dbReference type="OrthoDB" id="2100128at2759"/>
<dbReference type="Gene3D" id="3.30.710.10">
    <property type="entry name" value="Potassium Channel Kv1.1, Chain A"/>
    <property type="match status" value="1"/>
</dbReference>
<name>T0K999_COLGC</name>
<organism evidence="2 3">
    <name type="scientific">Colletotrichum gloeosporioides (strain Cg-14)</name>
    <name type="common">Anthracnose fungus</name>
    <name type="synonym">Glomerella cingulata</name>
    <dbReference type="NCBI Taxonomy" id="1237896"/>
    <lineage>
        <taxon>Eukaryota</taxon>
        <taxon>Fungi</taxon>
        <taxon>Dikarya</taxon>
        <taxon>Ascomycota</taxon>
        <taxon>Pezizomycotina</taxon>
        <taxon>Sordariomycetes</taxon>
        <taxon>Hypocreomycetidae</taxon>
        <taxon>Glomerellales</taxon>
        <taxon>Glomerellaceae</taxon>
        <taxon>Colletotrichum</taxon>
        <taxon>Colletotrichum gloeosporioides species complex</taxon>
    </lineage>
</organism>
<accession>T0K999</accession>
<dbReference type="Proteomes" id="UP000015530">
    <property type="component" value="Unassembled WGS sequence"/>
</dbReference>
<evidence type="ECO:0000313" key="2">
    <source>
        <dbReference type="EMBL" id="EQB49623.1"/>
    </source>
</evidence>
<feature type="region of interest" description="Disordered" evidence="1">
    <location>
        <begin position="1"/>
        <end position="39"/>
    </location>
</feature>
<evidence type="ECO:0008006" key="4">
    <source>
        <dbReference type="Google" id="ProtNLM"/>
    </source>
</evidence>
<dbReference type="EMBL" id="AMYD01002283">
    <property type="protein sequence ID" value="EQB49623.1"/>
    <property type="molecule type" value="Genomic_DNA"/>
</dbReference>
<comment type="caution">
    <text evidence="2">The sequence shown here is derived from an EMBL/GenBank/DDBJ whole genome shotgun (WGS) entry which is preliminary data.</text>
</comment>
<reference evidence="3" key="1">
    <citation type="journal article" date="2013" name="Mol. Plant Microbe Interact.">
        <title>Global aspects of pacC regulation of pathogenicity genes in Colletotrichum gloeosporioides as revealed by transcriptome analysis.</title>
        <authorList>
            <person name="Alkan N."/>
            <person name="Meng X."/>
            <person name="Friedlander G."/>
            <person name="Reuveni E."/>
            <person name="Sukno S."/>
            <person name="Sherman A."/>
            <person name="Thon M."/>
            <person name="Fluhr R."/>
            <person name="Prusky D."/>
        </authorList>
    </citation>
    <scope>NUCLEOTIDE SEQUENCE [LARGE SCALE GENOMIC DNA]</scope>
    <source>
        <strain evidence="3">Cg-14</strain>
    </source>
</reference>
<protein>
    <recommendedName>
        <fullName evidence="4">BTB domain-containing protein</fullName>
    </recommendedName>
</protein>
<dbReference type="InterPro" id="IPR011333">
    <property type="entry name" value="SKP1/BTB/POZ_sf"/>
</dbReference>
<evidence type="ECO:0000313" key="3">
    <source>
        <dbReference type="Proteomes" id="UP000015530"/>
    </source>
</evidence>
<sequence length="263" mass="29946">MSLINTNRRRPTMESNANSVVDDDANKNESNSDDGNEVPASFGVAAVDLTWLFSSDEKKPMVSIKCGNMETLGVSAFTVLKPILTKHSQFFDKCLRNPCKESESLIIELPEVLPSNMMLYLTLTTRQALMNCASAETLNEGLAKSTRKMFVDYLKTQRKVRTESNCPEIFRAYADTFEILKQGHVVQDKLRRVLVKSFCFKINAPNFFKYCDALKEYPDFHFEVAKQYALNSMWNDPVHKTAAVKIKTQRMSIDDESEPEPEE</sequence>